<name>A0ACD3A0Y9_9AGAR</name>
<gene>
    <name evidence="1" type="ORF">BDN72DRAFT_597172</name>
</gene>
<accession>A0ACD3A0Y9</accession>
<dbReference type="EMBL" id="ML208956">
    <property type="protein sequence ID" value="TFK59513.1"/>
    <property type="molecule type" value="Genomic_DNA"/>
</dbReference>
<dbReference type="Proteomes" id="UP000308600">
    <property type="component" value="Unassembled WGS sequence"/>
</dbReference>
<reference evidence="1 2" key="1">
    <citation type="journal article" date="2019" name="Nat. Ecol. Evol.">
        <title>Megaphylogeny resolves global patterns of mushroom evolution.</title>
        <authorList>
            <person name="Varga T."/>
            <person name="Krizsan K."/>
            <person name="Foldi C."/>
            <person name="Dima B."/>
            <person name="Sanchez-Garcia M."/>
            <person name="Sanchez-Ramirez S."/>
            <person name="Szollosi G.J."/>
            <person name="Szarkandi J.G."/>
            <person name="Papp V."/>
            <person name="Albert L."/>
            <person name="Andreopoulos W."/>
            <person name="Angelini C."/>
            <person name="Antonin V."/>
            <person name="Barry K.W."/>
            <person name="Bougher N.L."/>
            <person name="Buchanan P."/>
            <person name="Buyck B."/>
            <person name="Bense V."/>
            <person name="Catcheside P."/>
            <person name="Chovatia M."/>
            <person name="Cooper J."/>
            <person name="Damon W."/>
            <person name="Desjardin D."/>
            <person name="Finy P."/>
            <person name="Geml J."/>
            <person name="Haridas S."/>
            <person name="Hughes K."/>
            <person name="Justo A."/>
            <person name="Karasinski D."/>
            <person name="Kautmanova I."/>
            <person name="Kiss B."/>
            <person name="Kocsube S."/>
            <person name="Kotiranta H."/>
            <person name="LaButti K.M."/>
            <person name="Lechner B.E."/>
            <person name="Liimatainen K."/>
            <person name="Lipzen A."/>
            <person name="Lukacs Z."/>
            <person name="Mihaltcheva S."/>
            <person name="Morgado L.N."/>
            <person name="Niskanen T."/>
            <person name="Noordeloos M.E."/>
            <person name="Ohm R.A."/>
            <person name="Ortiz-Santana B."/>
            <person name="Ovrebo C."/>
            <person name="Racz N."/>
            <person name="Riley R."/>
            <person name="Savchenko A."/>
            <person name="Shiryaev A."/>
            <person name="Soop K."/>
            <person name="Spirin V."/>
            <person name="Szebenyi C."/>
            <person name="Tomsovsky M."/>
            <person name="Tulloss R.E."/>
            <person name="Uehling J."/>
            <person name="Grigoriev I.V."/>
            <person name="Vagvolgyi C."/>
            <person name="Papp T."/>
            <person name="Martin F.M."/>
            <person name="Miettinen O."/>
            <person name="Hibbett D.S."/>
            <person name="Nagy L.G."/>
        </authorList>
    </citation>
    <scope>NUCLEOTIDE SEQUENCE [LARGE SCALE GENOMIC DNA]</scope>
    <source>
        <strain evidence="1 2">NL-1719</strain>
    </source>
</reference>
<keyword evidence="2" id="KW-1185">Reference proteome</keyword>
<protein>
    <submittedName>
        <fullName evidence="1">Uncharacterized protein</fullName>
    </submittedName>
</protein>
<organism evidence="1 2">
    <name type="scientific">Pluteus cervinus</name>
    <dbReference type="NCBI Taxonomy" id="181527"/>
    <lineage>
        <taxon>Eukaryota</taxon>
        <taxon>Fungi</taxon>
        <taxon>Dikarya</taxon>
        <taxon>Basidiomycota</taxon>
        <taxon>Agaricomycotina</taxon>
        <taxon>Agaricomycetes</taxon>
        <taxon>Agaricomycetidae</taxon>
        <taxon>Agaricales</taxon>
        <taxon>Pluteineae</taxon>
        <taxon>Pluteaceae</taxon>
        <taxon>Pluteus</taxon>
    </lineage>
</organism>
<sequence>MLRRLAVLSKTSFQTILPSLLSLSCRKFNTEVLNRSLKSRRYKSFVCTSQVHIPALRIISPTATQLGQTYSTPALQCPTQTAFKGVASGCKRFNG</sequence>
<evidence type="ECO:0000313" key="1">
    <source>
        <dbReference type="EMBL" id="TFK59513.1"/>
    </source>
</evidence>
<evidence type="ECO:0000313" key="2">
    <source>
        <dbReference type="Proteomes" id="UP000308600"/>
    </source>
</evidence>
<proteinExistence type="predicted"/>